<dbReference type="AlphaFoldDB" id="A0A0P0FPP1"/>
<evidence type="ECO:0000313" key="5">
    <source>
        <dbReference type="Proteomes" id="UP000061809"/>
    </source>
</evidence>
<dbReference type="SUPFAM" id="SSF51445">
    <property type="entry name" value="(Trans)glycosidases"/>
    <property type="match status" value="1"/>
</dbReference>
<evidence type="ECO:0000256" key="2">
    <source>
        <dbReference type="SAM" id="SignalP"/>
    </source>
</evidence>
<feature type="chain" id="PRO_5006046402" evidence="2">
    <location>
        <begin position="19"/>
        <end position="859"/>
    </location>
</feature>
<dbReference type="EMBL" id="CP012801">
    <property type="protein sequence ID" value="ALJ59570.1"/>
    <property type="molecule type" value="Genomic_DNA"/>
</dbReference>
<dbReference type="InterPro" id="IPR017853">
    <property type="entry name" value="GH"/>
</dbReference>
<feature type="domain" description="Glycosyl hydrolase family 13 catalytic" evidence="3">
    <location>
        <begin position="320"/>
        <end position="687"/>
    </location>
</feature>
<dbReference type="SUPFAM" id="SSF81296">
    <property type="entry name" value="E set domains"/>
    <property type="match status" value="1"/>
</dbReference>
<name>A0A0P0FPP1_9BACE</name>
<keyword evidence="4" id="KW-0326">Glycosidase</keyword>
<reference evidence="4 5" key="1">
    <citation type="journal article" date="2015" name="Science">
        <title>Genetic determinants of in vivo fitness and diet responsiveness in multiple human gut Bacteroides.</title>
        <authorList>
            <person name="Wu M."/>
            <person name="McNulty N.P."/>
            <person name="Rodionov D.A."/>
            <person name="Khoroshkin M.S."/>
            <person name="Griffin N.W."/>
            <person name="Cheng J."/>
            <person name="Latreille P."/>
            <person name="Kerstetter R.A."/>
            <person name="Terrapon N."/>
            <person name="Henrissat B."/>
            <person name="Osterman A.L."/>
            <person name="Gordon J.I."/>
        </authorList>
    </citation>
    <scope>NUCLEOTIDE SEQUENCE [LARGE SCALE GENOMIC DNA]</scope>
    <source>
        <strain evidence="4 5">WH2</strain>
    </source>
</reference>
<evidence type="ECO:0000259" key="3">
    <source>
        <dbReference type="SMART" id="SM00642"/>
    </source>
</evidence>
<dbReference type="Gene3D" id="2.60.40.10">
    <property type="entry name" value="Immunoglobulins"/>
    <property type="match status" value="1"/>
</dbReference>
<sequence>MRTYILFITLLCTLSLKAQIVDCTPSKPTGDDEVTVTFDLTKCSFQKASLVDFEGPIYSHMGVITSESPSGTEWKSRIALWPDKTTPDKCNIDAVKLQKVGDNLWQLKITPSVKEFFMQNTQMEPPYEFKADEQLLSIEFVLRNADGTMDGRATGDKKSNIKLLLSHTIAPGEDSPRPEGVQRGINYHNDESLTLVLFAPGKQFAYLMSELSNWEVKEDYRMKRDGDYFWITLNHLIPGKEYAFYYLVDGLLDIADPYANKILERKFDKGISPVAYPNLMEFPEKCKADIVSVWQTAKPEYPWEVTDFKGVRQDRLTIYELLLRDFTRNGEYKGNLKLALEKLDYLKSLGINAIELMPFCKIDGITNWGYHSTFFFATEKVYGTEEDYKKFIDECHKRGIAVIMDIVLDHAYGTCSLVRLYADPPGNTKAQPAADNPWFNMVSPNTKYSWGADFNHESKETQILLDSICAFWLKEYKLDGFRFDFSKGFTNTPGDGSAYDPDRIRIIKRLSDEIRKRKSDAYLIYEHLAGDQEEKELAEHDLMLWGKQNSPFSNAINGVQKGSSFKGAMASSKGWSKNNRVTYMESHDEERVAYNASVNGIGEIRTELEVRMKRCGTAAAFLFMMPGPKMMWEFGEMGYDISIQSKEGTDELSSSYEGETKPPHWEFLEVPERKNLFETYCKLLNFREQYAHVISDGEFVGNVDETDWPIRRIEITHPDLHFVLVGNFGTATNICIPNLNNGEDWYDFMTGKSETGGPFSLPAGEFRLYINKPVEITSIETIPEENRQIAIAPTIAQEDVRILLSGIVKVQIIAMNGIIVDEQTTANRTFNVSKLNKGYYLVRLTGENGKQTMAHLIKQ</sequence>
<proteinExistence type="inferred from homology"/>
<dbReference type="Gene3D" id="3.20.20.80">
    <property type="entry name" value="Glycosidases"/>
    <property type="match status" value="1"/>
</dbReference>
<dbReference type="RefSeq" id="WP_029426068.1">
    <property type="nucleotide sequence ID" value="NZ_CP012801.1"/>
</dbReference>
<dbReference type="PANTHER" id="PTHR43002">
    <property type="entry name" value="GLYCOGEN DEBRANCHING ENZYME"/>
    <property type="match status" value="1"/>
</dbReference>
<dbReference type="EC" id="3.2.1.141" evidence="4"/>
<dbReference type="Pfam" id="PF00128">
    <property type="entry name" value="Alpha-amylase"/>
    <property type="match status" value="2"/>
</dbReference>
<dbReference type="InterPro" id="IPR014756">
    <property type="entry name" value="Ig_E-set"/>
</dbReference>
<evidence type="ECO:0000256" key="1">
    <source>
        <dbReference type="ARBA" id="ARBA00008061"/>
    </source>
</evidence>
<dbReference type="NCBIfam" id="TIGR04183">
    <property type="entry name" value="Por_Secre_tail"/>
    <property type="match status" value="1"/>
</dbReference>
<dbReference type="KEGG" id="bcel:BcellWH2_02330"/>
<dbReference type="SMART" id="SM00642">
    <property type="entry name" value="Aamy"/>
    <property type="match status" value="1"/>
</dbReference>
<dbReference type="PATRIC" id="fig|246787.4.peg.2390"/>
<dbReference type="Proteomes" id="UP000061809">
    <property type="component" value="Chromosome"/>
</dbReference>
<dbReference type="GO" id="GO:0033942">
    <property type="term" value="F:4-alpha-D-(1-&gt;4)-alpha-D-glucanotrehalose trehalohydrolase activity"/>
    <property type="evidence" value="ECO:0007669"/>
    <property type="project" value="UniProtKB-EC"/>
</dbReference>
<dbReference type="InterPro" id="IPR006047">
    <property type="entry name" value="GH13_cat_dom"/>
</dbReference>
<gene>
    <name evidence="4" type="primary">treZ_2</name>
    <name evidence="4" type="ORF">BcellWH2_02330</name>
</gene>
<accession>A0A0P0FPP1</accession>
<organism evidence="4 5">
    <name type="scientific">Bacteroides cellulosilyticus</name>
    <dbReference type="NCBI Taxonomy" id="246787"/>
    <lineage>
        <taxon>Bacteria</taxon>
        <taxon>Pseudomonadati</taxon>
        <taxon>Bacteroidota</taxon>
        <taxon>Bacteroidia</taxon>
        <taxon>Bacteroidales</taxon>
        <taxon>Bacteroidaceae</taxon>
        <taxon>Bacteroides</taxon>
    </lineage>
</organism>
<dbReference type="GO" id="GO:0005975">
    <property type="term" value="P:carbohydrate metabolic process"/>
    <property type="evidence" value="ECO:0007669"/>
    <property type="project" value="InterPro"/>
</dbReference>
<comment type="similarity">
    <text evidence="1">Belongs to the glycosyl hydrolase 13 family.</text>
</comment>
<dbReference type="InterPro" id="IPR026444">
    <property type="entry name" value="Secre_tail"/>
</dbReference>
<dbReference type="CDD" id="cd11350">
    <property type="entry name" value="AmyAc_4"/>
    <property type="match status" value="1"/>
</dbReference>
<protein>
    <submittedName>
        <fullName evidence="4">Malto-oligosyltrehalose trehalohydrolase</fullName>
        <ecNumber evidence="4">3.2.1.141</ecNumber>
    </submittedName>
</protein>
<feature type="signal peptide" evidence="2">
    <location>
        <begin position="1"/>
        <end position="18"/>
    </location>
</feature>
<evidence type="ECO:0000313" key="4">
    <source>
        <dbReference type="EMBL" id="ALJ59570.1"/>
    </source>
</evidence>
<keyword evidence="2" id="KW-0732">Signal</keyword>
<dbReference type="InterPro" id="IPR013783">
    <property type="entry name" value="Ig-like_fold"/>
</dbReference>
<keyword evidence="4" id="KW-0378">Hydrolase</keyword>